<evidence type="ECO:0000313" key="2">
    <source>
        <dbReference type="Proteomes" id="UP000189970"/>
    </source>
</evidence>
<protein>
    <submittedName>
        <fullName evidence="1">Uncharacterized protein</fullName>
    </submittedName>
</protein>
<dbReference type="EMBL" id="MVAB01000001">
    <property type="protein sequence ID" value="OPF87186.1"/>
    <property type="molecule type" value="Genomic_DNA"/>
</dbReference>
<dbReference type="RefSeq" id="WP_079345478.1">
    <property type="nucleotide sequence ID" value="NZ_MVAB01000001.1"/>
</dbReference>
<reference evidence="1 2" key="1">
    <citation type="submission" date="2017-02" db="EMBL/GenBank/DDBJ databases">
        <title>Vagococcus cremeus sp. nov., isolated from the small intestine of a marten, Martes flavigula.</title>
        <authorList>
            <person name="Tak E.J."/>
            <person name="Bae J.-W."/>
        </authorList>
    </citation>
    <scope>NUCLEOTIDE SEQUENCE [LARGE SCALE GENOMIC DNA]</scope>
    <source>
        <strain evidence="1 2">D7T301</strain>
    </source>
</reference>
<dbReference type="Proteomes" id="UP000189970">
    <property type="component" value="Unassembled WGS sequence"/>
</dbReference>
<evidence type="ECO:0000313" key="1">
    <source>
        <dbReference type="EMBL" id="OPF87186.1"/>
    </source>
</evidence>
<accession>A0A1V4DFT4</accession>
<gene>
    <name evidence="1" type="ORF">BW731_02645</name>
</gene>
<comment type="caution">
    <text evidence="1">The sequence shown here is derived from an EMBL/GenBank/DDBJ whole genome shotgun (WGS) entry which is preliminary data.</text>
</comment>
<name>A0A1V4DFT4_9ENTE</name>
<proteinExistence type="predicted"/>
<dbReference type="AlphaFoldDB" id="A0A1V4DFT4"/>
<keyword evidence="2" id="KW-1185">Reference proteome</keyword>
<sequence length="171" mass="20094">MNNEFSDRVLNNIMKNTEEWLNEFQKSAYYEKLTKAQRKDAEFIIEMFSEWNYSYELRRPREWTQSSLSYVLLDPFTRKIAVGSSFFKHVEPVLTQYFLFLDEIGKIKNSNALITALKEVAPIMIEEEQEGSNWGIGKKLMASGEALGVNMEDEEELHKFIDLMNQMNGHF</sequence>
<organism evidence="1 2">
    <name type="scientific">Vagococcus martis</name>
    <dbReference type="NCBI Taxonomy" id="1768210"/>
    <lineage>
        <taxon>Bacteria</taxon>
        <taxon>Bacillati</taxon>
        <taxon>Bacillota</taxon>
        <taxon>Bacilli</taxon>
        <taxon>Lactobacillales</taxon>
        <taxon>Enterococcaceae</taxon>
        <taxon>Vagococcus</taxon>
    </lineage>
</organism>